<dbReference type="HOGENOM" id="CLU_616416_0_0_9"/>
<dbReference type="GO" id="GO:1902201">
    <property type="term" value="P:negative regulation of bacterial-type flagellum-dependent cell motility"/>
    <property type="evidence" value="ECO:0007669"/>
    <property type="project" value="TreeGrafter"/>
</dbReference>
<dbReference type="EC" id="2.7.7.65" evidence="3"/>
<dbReference type="InterPro" id="IPR029787">
    <property type="entry name" value="Nucleotide_cyclase"/>
</dbReference>
<feature type="transmembrane region" description="Helical" evidence="1">
    <location>
        <begin position="7"/>
        <end position="27"/>
    </location>
</feature>
<dbReference type="PANTHER" id="PTHR45138:SF9">
    <property type="entry name" value="DIGUANYLATE CYCLASE DGCM-RELATED"/>
    <property type="match status" value="1"/>
</dbReference>
<reference evidence="3 4" key="1">
    <citation type="journal article" date="2014" name="Genome Announc.">
        <title>Complete Genome Sequence of Amino Acid-Utilizing Eubacterium acidaminophilum al-2 (DSM 3953).</title>
        <authorList>
            <person name="Poehlein A."/>
            <person name="Andreesen J.R."/>
            <person name="Daniel R."/>
        </authorList>
    </citation>
    <scope>NUCLEOTIDE SEQUENCE [LARGE SCALE GENOMIC DNA]</scope>
    <source>
        <strain evidence="3 4">DSM 3953</strain>
        <plasmid evidence="4">Plasmid EAL2_808p</plasmid>
    </source>
</reference>
<dbReference type="Gene3D" id="3.30.70.270">
    <property type="match status" value="1"/>
</dbReference>
<keyword evidence="4" id="KW-1185">Reference proteome</keyword>
<dbReference type="CDD" id="cd01949">
    <property type="entry name" value="GGDEF"/>
    <property type="match status" value="1"/>
</dbReference>
<evidence type="ECO:0000313" key="3">
    <source>
        <dbReference type="EMBL" id="AHM58153.1"/>
    </source>
</evidence>
<dbReference type="OrthoDB" id="1907201at2"/>
<dbReference type="SUPFAM" id="SSF55073">
    <property type="entry name" value="Nucleotide cyclase"/>
    <property type="match status" value="1"/>
</dbReference>
<keyword evidence="3" id="KW-0548">Nucleotidyltransferase</keyword>
<dbReference type="Proteomes" id="UP000019591">
    <property type="component" value="Plasmid EAL2_808p"/>
</dbReference>
<dbReference type="InterPro" id="IPR000160">
    <property type="entry name" value="GGDEF_dom"/>
</dbReference>
<evidence type="ECO:0000256" key="1">
    <source>
        <dbReference type="SAM" id="Phobius"/>
    </source>
</evidence>
<dbReference type="EMBL" id="CP007453">
    <property type="protein sequence ID" value="AHM58153.1"/>
    <property type="molecule type" value="Genomic_DNA"/>
</dbReference>
<keyword evidence="3" id="KW-0614">Plasmid</keyword>
<dbReference type="PATRIC" id="fig|1286171.3.peg.2834"/>
<feature type="transmembrane region" description="Helical" evidence="1">
    <location>
        <begin position="192"/>
        <end position="211"/>
    </location>
</feature>
<keyword evidence="1" id="KW-1133">Transmembrane helix</keyword>
<dbReference type="GO" id="GO:0043709">
    <property type="term" value="P:cell adhesion involved in single-species biofilm formation"/>
    <property type="evidence" value="ECO:0007669"/>
    <property type="project" value="TreeGrafter"/>
</dbReference>
<dbReference type="FunFam" id="3.30.70.270:FF:000001">
    <property type="entry name" value="Diguanylate cyclase domain protein"/>
    <property type="match status" value="1"/>
</dbReference>
<dbReference type="NCBIfam" id="TIGR00254">
    <property type="entry name" value="GGDEF"/>
    <property type="match status" value="1"/>
</dbReference>
<dbReference type="Pfam" id="PF00990">
    <property type="entry name" value="GGDEF"/>
    <property type="match status" value="1"/>
</dbReference>
<gene>
    <name evidence="3" type="primary">adrA</name>
    <name evidence="3" type="ORF">EAL2_808p06500</name>
</gene>
<organism evidence="3 4">
    <name type="scientific">Peptoclostridium acidaminophilum DSM 3953</name>
    <dbReference type="NCBI Taxonomy" id="1286171"/>
    <lineage>
        <taxon>Bacteria</taxon>
        <taxon>Bacillati</taxon>
        <taxon>Bacillota</taxon>
        <taxon>Clostridia</taxon>
        <taxon>Peptostreptococcales</taxon>
        <taxon>Peptoclostridiaceae</taxon>
        <taxon>Peptoclostridium</taxon>
    </lineage>
</organism>
<keyword evidence="1" id="KW-0472">Membrane</keyword>
<protein>
    <submittedName>
        <fullName evidence="3">Diguanylate cyclase AdrA</fullName>
        <ecNumber evidence="3">2.7.7.65</ecNumber>
    </submittedName>
</protein>
<sequence>MKRTTWFFTATVTIIFLAAIFTGMQGSEHYIAKLHQNSIIAEFFLMGFMLSMALYHIVIASFIKRQRAFFYFAVFCIIMCVRIMITGERFVLDTFGWISWEMAQKLEYLTFYSALPIFLKFMDTLFENIFGKKMNETIYMITAVFIGLVLIFPAAVYTKSVFLYQLITLASGIYIVQKLYEAVKLRRTGSFEILIGFTLMLVLVTLEILGTNGYEGYTGYNGMTFWGVMIFFFSMAFGISKQFSLAFIQMERLATENKLMLGKIRKLNRALKKRNTELADKVSRDGLSGLYNHRHLHEKLHEKIEKAVLVNSSLSIGMFDIDRFKDVNDSYGHQFGDKVIVEVARILAENTRSRDIVGRYGGEEFMIIFDGVDSLDCTCISDRLREKVSQELKASLGISITISGGVVQLQQNEKADEIIQRADKLLYKAKENGRNRIECEKELA</sequence>
<name>W8TKA8_PEPAC</name>
<dbReference type="InterPro" id="IPR011623">
    <property type="entry name" value="7TMR_DISM_rcpt_extracell_dom1"/>
</dbReference>
<feature type="domain" description="GGDEF" evidence="2">
    <location>
        <begin position="312"/>
        <end position="442"/>
    </location>
</feature>
<dbReference type="AlphaFoldDB" id="W8TKA8"/>
<feature type="transmembrane region" description="Helical" evidence="1">
    <location>
        <begin position="69"/>
        <end position="86"/>
    </location>
</feature>
<dbReference type="RefSeq" id="WP_025436994.1">
    <property type="nucleotide sequence ID" value="NZ_CP007453.1"/>
</dbReference>
<proteinExistence type="predicted"/>
<feature type="transmembrane region" description="Helical" evidence="1">
    <location>
        <begin position="106"/>
        <end position="126"/>
    </location>
</feature>
<feature type="transmembrane region" description="Helical" evidence="1">
    <location>
        <begin position="39"/>
        <end position="62"/>
    </location>
</feature>
<keyword evidence="1" id="KW-0812">Transmembrane</keyword>
<evidence type="ECO:0000313" key="4">
    <source>
        <dbReference type="Proteomes" id="UP000019591"/>
    </source>
</evidence>
<dbReference type="InterPro" id="IPR050469">
    <property type="entry name" value="Diguanylate_Cyclase"/>
</dbReference>
<feature type="transmembrane region" description="Helical" evidence="1">
    <location>
        <begin position="162"/>
        <end position="180"/>
    </location>
</feature>
<dbReference type="KEGG" id="eac:EAL2_808p06500"/>
<dbReference type="SMART" id="SM00267">
    <property type="entry name" value="GGDEF"/>
    <property type="match status" value="1"/>
</dbReference>
<dbReference type="Pfam" id="PF07695">
    <property type="entry name" value="7TMR-DISM_7TM"/>
    <property type="match status" value="1"/>
</dbReference>
<evidence type="ECO:0000259" key="2">
    <source>
        <dbReference type="PROSITE" id="PS50887"/>
    </source>
</evidence>
<dbReference type="GO" id="GO:0005886">
    <property type="term" value="C:plasma membrane"/>
    <property type="evidence" value="ECO:0007669"/>
    <property type="project" value="TreeGrafter"/>
</dbReference>
<dbReference type="PANTHER" id="PTHR45138">
    <property type="entry name" value="REGULATORY COMPONENTS OF SENSORY TRANSDUCTION SYSTEM"/>
    <property type="match status" value="1"/>
</dbReference>
<accession>W8TKA8</accession>
<dbReference type="PROSITE" id="PS50887">
    <property type="entry name" value="GGDEF"/>
    <property type="match status" value="1"/>
</dbReference>
<geneLocation type="plasmid" evidence="3 4">
    <name>EAL2_808p</name>
</geneLocation>
<dbReference type="InterPro" id="IPR043128">
    <property type="entry name" value="Rev_trsase/Diguanyl_cyclase"/>
</dbReference>
<dbReference type="GO" id="GO:0052621">
    <property type="term" value="F:diguanylate cyclase activity"/>
    <property type="evidence" value="ECO:0007669"/>
    <property type="project" value="UniProtKB-EC"/>
</dbReference>
<feature type="transmembrane region" description="Helical" evidence="1">
    <location>
        <begin position="223"/>
        <end position="240"/>
    </location>
</feature>
<feature type="transmembrane region" description="Helical" evidence="1">
    <location>
        <begin position="138"/>
        <end position="156"/>
    </location>
</feature>
<dbReference type="eggNOG" id="COG3706">
    <property type="taxonomic scope" value="Bacteria"/>
</dbReference>
<keyword evidence="3" id="KW-0808">Transferase</keyword>